<accession>A0ABV1CQD3</accession>
<protein>
    <submittedName>
        <fullName evidence="1">Uncharacterized protein</fullName>
    </submittedName>
</protein>
<dbReference type="EMBL" id="JBBNFW010000185">
    <property type="protein sequence ID" value="MEQ2414130.1"/>
    <property type="molecule type" value="Genomic_DNA"/>
</dbReference>
<sequence>IMLCMISRRNPRVFCELCSQKTPRGTLPVNSNIENIHERFRCKAAFAIRVRNTGEEMQNESTYV</sequence>
<evidence type="ECO:0000313" key="1">
    <source>
        <dbReference type="EMBL" id="MEQ2414130.1"/>
    </source>
</evidence>
<keyword evidence="2" id="KW-1185">Reference proteome</keyword>
<organism evidence="1 2">
    <name type="scientific">Blautia acetigignens</name>
    <dbReference type="NCBI Taxonomy" id="2981783"/>
    <lineage>
        <taxon>Bacteria</taxon>
        <taxon>Bacillati</taxon>
        <taxon>Bacillota</taxon>
        <taxon>Clostridia</taxon>
        <taxon>Lachnospirales</taxon>
        <taxon>Lachnospiraceae</taxon>
        <taxon>Blautia</taxon>
    </lineage>
</organism>
<feature type="non-terminal residue" evidence="1">
    <location>
        <position position="1"/>
    </location>
</feature>
<reference evidence="1 2" key="1">
    <citation type="submission" date="2024-04" db="EMBL/GenBank/DDBJ databases">
        <title>Human intestinal bacterial collection.</title>
        <authorList>
            <person name="Pauvert C."/>
            <person name="Hitch T.C.A."/>
            <person name="Clavel T."/>
        </authorList>
    </citation>
    <scope>NUCLEOTIDE SEQUENCE [LARGE SCALE GENOMIC DNA]</scope>
    <source>
        <strain evidence="1 2">CLA-AA-H161</strain>
    </source>
</reference>
<gene>
    <name evidence="1" type="ORF">AAAX94_14020</name>
</gene>
<proteinExistence type="predicted"/>
<dbReference type="RefSeq" id="WP_349084288.1">
    <property type="nucleotide sequence ID" value="NZ_JBBNFW010000185.1"/>
</dbReference>
<comment type="caution">
    <text evidence="1">The sequence shown here is derived from an EMBL/GenBank/DDBJ whole genome shotgun (WGS) entry which is preliminary data.</text>
</comment>
<dbReference type="Proteomes" id="UP001470752">
    <property type="component" value="Unassembled WGS sequence"/>
</dbReference>
<name>A0ABV1CQD3_9FIRM</name>
<evidence type="ECO:0000313" key="2">
    <source>
        <dbReference type="Proteomes" id="UP001470752"/>
    </source>
</evidence>